<accession>A0A1W1V4K2</accession>
<name>A0A1W1V4K2_DESTI</name>
<evidence type="ECO:0000313" key="4">
    <source>
        <dbReference type="EMBL" id="SMB88278.1"/>
    </source>
</evidence>
<dbReference type="EMBL" id="FWWT01000015">
    <property type="protein sequence ID" value="SMB88278.1"/>
    <property type="molecule type" value="Genomic_DNA"/>
</dbReference>
<organism evidence="4 5">
    <name type="scientific">Desulfonispora thiosulfatigenes DSM 11270</name>
    <dbReference type="NCBI Taxonomy" id="656914"/>
    <lineage>
        <taxon>Bacteria</taxon>
        <taxon>Bacillati</taxon>
        <taxon>Bacillota</taxon>
        <taxon>Clostridia</taxon>
        <taxon>Eubacteriales</taxon>
        <taxon>Peptococcaceae</taxon>
        <taxon>Desulfonispora</taxon>
    </lineage>
</organism>
<feature type="domain" description="Cell envelope-related transcriptional attenuator" evidence="3">
    <location>
        <begin position="92"/>
        <end position="233"/>
    </location>
</feature>
<protein>
    <submittedName>
        <fullName evidence="4">Transcriptional attenuator, LytR family</fullName>
    </submittedName>
</protein>
<sequence length="305" mass="34360">MIKRVSIIRSKRTSIINKKYSKIIIALVVVLILGVGVTAWAYNYYFTLPPEPDPEKDLVNKEEIEKSEIAKELGEYTILVLGLDKTMGHTNRTDTIILATIDAENRKAKMLSIPRDTRVKVKGHYEKINSAYVYGGVDLTKEALRDFLGIEIDRYLIVNFQSVIDVVDAIDGIEVDVPVRMYKPLEDIDLKPGEQKLDGRGALAYSRFRDTSEGDIGRVKRQHEVIKLVGEKVTSVQGIKKIPSLIDILMKNVETDIPKKEIGALAKLFPDIMENEISSLVLPGESKKVDGLWYYIPDENKISGK</sequence>
<keyword evidence="2" id="KW-0472">Membrane</keyword>
<feature type="transmembrane region" description="Helical" evidence="2">
    <location>
        <begin position="20"/>
        <end position="42"/>
    </location>
</feature>
<comment type="similarity">
    <text evidence="1">Belongs to the LytR/CpsA/Psr (LCP) family.</text>
</comment>
<dbReference type="InterPro" id="IPR004474">
    <property type="entry name" value="LytR_CpsA_psr"/>
</dbReference>
<gene>
    <name evidence="4" type="ORF">SAMN00017405_1873</name>
</gene>
<dbReference type="Gene3D" id="3.40.630.190">
    <property type="entry name" value="LCP protein"/>
    <property type="match status" value="1"/>
</dbReference>
<reference evidence="4 5" key="1">
    <citation type="submission" date="2017-04" db="EMBL/GenBank/DDBJ databases">
        <authorList>
            <person name="Afonso C.L."/>
            <person name="Miller P.J."/>
            <person name="Scott M.A."/>
            <person name="Spackman E."/>
            <person name="Goraichik I."/>
            <person name="Dimitrov K.M."/>
            <person name="Suarez D.L."/>
            <person name="Swayne D.E."/>
        </authorList>
    </citation>
    <scope>NUCLEOTIDE SEQUENCE [LARGE SCALE GENOMIC DNA]</scope>
    <source>
        <strain evidence="4 5">DSM 11270</strain>
    </source>
</reference>
<dbReference type="STRING" id="656914.SAMN00017405_1873"/>
<evidence type="ECO:0000313" key="5">
    <source>
        <dbReference type="Proteomes" id="UP000192731"/>
    </source>
</evidence>
<dbReference type="NCBIfam" id="TIGR00350">
    <property type="entry name" value="lytR_cpsA_psr"/>
    <property type="match status" value="1"/>
</dbReference>
<evidence type="ECO:0000259" key="3">
    <source>
        <dbReference type="Pfam" id="PF03816"/>
    </source>
</evidence>
<keyword evidence="2" id="KW-0812">Transmembrane</keyword>
<dbReference type="InterPro" id="IPR050922">
    <property type="entry name" value="LytR/CpsA/Psr_CW_biosynth"/>
</dbReference>
<dbReference type="PANTHER" id="PTHR33392:SF6">
    <property type="entry name" value="POLYISOPRENYL-TEICHOIC ACID--PEPTIDOGLYCAN TEICHOIC ACID TRANSFERASE TAGU"/>
    <property type="match status" value="1"/>
</dbReference>
<dbReference type="PANTHER" id="PTHR33392">
    <property type="entry name" value="POLYISOPRENYL-TEICHOIC ACID--PEPTIDOGLYCAN TEICHOIC ACID TRANSFERASE TAGU"/>
    <property type="match status" value="1"/>
</dbReference>
<keyword evidence="5" id="KW-1185">Reference proteome</keyword>
<dbReference type="Proteomes" id="UP000192731">
    <property type="component" value="Unassembled WGS sequence"/>
</dbReference>
<dbReference type="Pfam" id="PF03816">
    <property type="entry name" value="LytR_cpsA_psr"/>
    <property type="match status" value="1"/>
</dbReference>
<dbReference type="AlphaFoldDB" id="A0A1W1V4K2"/>
<evidence type="ECO:0000256" key="1">
    <source>
        <dbReference type="ARBA" id="ARBA00006068"/>
    </source>
</evidence>
<keyword evidence="2" id="KW-1133">Transmembrane helix</keyword>
<proteinExistence type="inferred from homology"/>
<evidence type="ECO:0000256" key="2">
    <source>
        <dbReference type="SAM" id="Phobius"/>
    </source>
</evidence>